<dbReference type="PROSITE" id="PS50883">
    <property type="entry name" value="EAL"/>
    <property type="match status" value="1"/>
</dbReference>
<feature type="domain" description="EAL" evidence="1">
    <location>
        <begin position="84"/>
        <end position="317"/>
    </location>
</feature>
<reference evidence="2 3" key="1">
    <citation type="journal article" date="2015" name="PLoS Negl. Trop. Dis.">
        <title>Distribution of Plasmids in Distinct Leptospira Pathogenic Species.</title>
        <authorList>
            <person name="Wang Y."/>
            <person name="Zhuang X."/>
            <person name="Zhong Y."/>
            <person name="Zhang C."/>
            <person name="Zhang Y."/>
            <person name="Zeng L."/>
            <person name="Zhu Y."/>
            <person name="He P."/>
            <person name="Dong K."/>
            <person name="Pal U."/>
            <person name="Guo X."/>
            <person name="Qin J."/>
        </authorList>
    </citation>
    <scope>NUCLEOTIDE SEQUENCE [LARGE SCALE GENOMIC DNA]</scope>
    <source>
        <strain evidence="2 3">56604</strain>
    </source>
</reference>
<evidence type="ECO:0000313" key="3">
    <source>
        <dbReference type="Proteomes" id="UP000058857"/>
    </source>
</evidence>
<dbReference type="CDD" id="cd01948">
    <property type="entry name" value="EAL"/>
    <property type="match status" value="1"/>
</dbReference>
<accession>A0A0S2IQY9</accession>
<dbReference type="PANTHER" id="PTHR33121:SF76">
    <property type="entry name" value="SIGNALING PROTEIN"/>
    <property type="match status" value="1"/>
</dbReference>
<dbReference type="Pfam" id="PF00563">
    <property type="entry name" value="EAL"/>
    <property type="match status" value="1"/>
</dbReference>
<evidence type="ECO:0000259" key="1">
    <source>
        <dbReference type="PROSITE" id="PS50883"/>
    </source>
</evidence>
<organism evidence="2">
    <name type="scientific">Leptospira borgpetersenii serovar Ballum</name>
    <dbReference type="NCBI Taxonomy" id="280505"/>
    <lineage>
        <taxon>Bacteria</taxon>
        <taxon>Pseudomonadati</taxon>
        <taxon>Spirochaetota</taxon>
        <taxon>Spirochaetia</taxon>
        <taxon>Leptospirales</taxon>
        <taxon>Leptospiraceae</taxon>
        <taxon>Leptospira</taxon>
    </lineage>
</organism>
<dbReference type="SMART" id="SM00052">
    <property type="entry name" value="EAL"/>
    <property type="match status" value="1"/>
</dbReference>
<dbReference type="PATRIC" id="fig|280505.15.peg.1755"/>
<dbReference type="InterPro" id="IPR050706">
    <property type="entry name" value="Cyclic-di-GMP_PDE-like"/>
</dbReference>
<dbReference type="InterPro" id="IPR035919">
    <property type="entry name" value="EAL_sf"/>
</dbReference>
<dbReference type="EMBL" id="CP012029">
    <property type="protein sequence ID" value="ALO26074.1"/>
    <property type="molecule type" value="Genomic_DNA"/>
</dbReference>
<dbReference type="PANTHER" id="PTHR33121">
    <property type="entry name" value="CYCLIC DI-GMP PHOSPHODIESTERASE PDEF"/>
    <property type="match status" value="1"/>
</dbReference>
<sequence length="317" mass="37020">MTFSISLLLWKRRGLTMKEILDLSSNVNWDFPKSISTLDKRVAQSLFSFNEKRETARKMIAEFETVTPFSSPSKEDGPCTRTFGSTLFKILTNILKTGDFHTEYQPILSLETGKIFAYEALARFYVEGKSISPEFVFNELHQEVDLFFEFEKNLKRFQIRNRPQGKRLFLNLDPHVCKNRSQSIDWHEFLSKERDIVCEIIENTDSTLIEDTRFCLDALKQSNIPIALDDVGGKRNLFCFDFLEYSKFIKFDKCWLDLFRTKAYYKNIVWGFLDFAREADILCVLEGIETQEDLLIAAEMGFPLVQGFLFQSRNLVV</sequence>
<proteinExistence type="predicted"/>
<dbReference type="AlphaFoldDB" id="A0A0S2IQY9"/>
<dbReference type="GO" id="GO:0071111">
    <property type="term" value="F:cyclic-guanylate-specific phosphodiesterase activity"/>
    <property type="evidence" value="ECO:0007669"/>
    <property type="project" value="InterPro"/>
</dbReference>
<dbReference type="Proteomes" id="UP000058857">
    <property type="component" value="Chromosome 1"/>
</dbReference>
<dbReference type="Gene3D" id="3.20.20.450">
    <property type="entry name" value="EAL domain"/>
    <property type="match status" value="1"/>
</dbReference>
<protein>
    <submittedName>
        <fullName evidence="2">Cyclic diguanylate phosphodiesterase (EAL) domain protein</fullName>
    </submittedName>
</protein>
<name>A0A0S2IQY9_LEPBO</name>
<evidence type="ECO:0000313" key="2">
    <source>
        <dbReference type="EMBL" id="ALO26074.1"/>
    </source>
</evidence>
<dbReference type="InterPro" id="IPR001633">
    <property type="entry name" value="EAL_dom"/>
</dbReference>
<gene>
    <name evidence="2" type="ORF">LBBP_01791</name>
</gene>
<dbReference type="SUPFAM" id="SSF141868">
    <property type="entry name" value="EAL domain-like"/>
    <property type="match status" value="1"/>
</dbReference>